<dbReference type="InterPro" id="IPR019734">
    <property type="entry name" value="TPR_rpt"/>
</dbReference>
<organism evidence="5 6">
    <name type="scientific">Gigaspora rosea</name>
    <dbReference type="NCBI Taxonomy" id="44941"/>
    <lineage>
        <taxon>Eukaryota</taxon>
        <taxon>Fungi</taxon>
        <taxon>Fungi incertae sedis</taxon>
        <taxon>Mucoromycota</taxon>
        <taxon>Glomeromycotina</taxon>
        <taxon>Glomeromycetes</taxon>
        <taxon>Diversisporales</taxon>
        <taxon>Gigasporaceae</taxon>
        <taxon>Gigaspora</taxon>
    </lineage>
</organism>
<proteinExistence type="predicted"/>
<protein>
    <recommendedName>
        <fullName evidence="4">F-box domain-containing protein</fullName>
    </recommendedName>
</protein>
<dbReference type="AlphaFoldDB" id="A0A397U5D5"/>
<dbReference type="SUPFAM" id="SSF48452">
    <property type="entry name" value="TPR-like"/>
    <property type="match status" value="1"/>
</dbReference>
<dbReference type="OrthoDB" id="2335426at2759"/>
<evidence type="ECO:0000313" key="6">
    <source>
        <dbReference type="Proteomes" id="UP000266673"/>
    </source>
</evidence>
<feature type="repeat" description="TPR" evidence="3">
    <location>
        <begin position="538"/>
        <end position="571"/>
    </location>
</feature>
<dbReference type="Pfam" id="PF12937">
    <property type="entry name" value="F-box-like"/>
    <property type="match status" value="1"/>
</dbReference>
<dbReference type="PROSITE" id="PS50005">
    <property type="entry name" value="TPR"/>
    <property type="match status" value="2"/>
</dbReference>
<comment type="caution">
    <text evidence="5">The sequence shown here is derived from an EMBL/GenBank/DDBJ whole genome shotgun (WGS) entry which is preliminary data.</text>
</comment>
<feature type="domain" description="F-box" evidence="4">
    <location>
        <begin position="13"/>
        <end position="46"/>
    </location>
</feature>
<name>A0A397U5D5_9GLOM</name>
<evidence type="ECO:0000256" key="2">
    <source>
        <dbReference type="ARBA" id="ARBA00022803"/>
    </source>
</evidence>
<dbReference type="InterPro" id="IPR011990">
    <property type="entry name" value="TPR-like_helical_dom_sf"/>
</dbReference>
<dbReference type="InterPro" id="IPR050498">
    <property type="entry name" value="Ycf3"/>
</dbReference>
<dbReference type="PANTHER" id="PTHR44858:SF1">
    <property type="entry name" value="UDP-N-ACETYLGLUCOSAMINE--PEPTIDE N-ACETYLGLUCOSAMINYLTRANSFERASE SPINDLY-RELATED"/>
    <property type="match status" value="1"/>
</dbReference>
<dbReference type="SUPFAM" id="SSF52047">
    <property type="entry name" value="RNI-like"/>
    <property type="match status" value="1"/>
</dbReference>
<accession>A0A397U5D5</accession>
<dbReference type="InterPro" id="IPR001810">
    <property type="entry name" value="F-box_dom"/>
</dbReference>
<dbReference type="InterPro" id="IPR032675">
    <property type="entry name" value="LRR_dom_sf"/>
</dbReference>
<evidence type="ECO:0000313" key="5">
    <source>
        <dbReference type="EMBL" id="RIB02623.1"/>
    </source>
</evidence>
<dbReference type="Proteomes" id="UP000266673">
    <property type="component" value="Unassembled WGS sequence"/>
</dbReference>
<evidence type="ECO:0000256" key="1">
    <source>
        <dbReference type="ARBA" id="ARBA00022737"/>
    </source>
</evidence>
<reference evidence="5 6" key="1">
    <citation type="submission" date="2018-06" db="EMBL/GenBank/DDBJ databases">
        <title>Comparative genomics reveals the genomic features of Rhizophagus irregularis, R. cerebriforme, R. diaphanum and Gigaspora rosea, and their symbiotic lifestyle signature.</title>
        <authorList>
            <person name="Morin E."/>
            <person name="San Clemente H."/>
            <person name="Chen E.C.H."/>
            <person name="De La Providencia I."/>
            <person name="Hainaut M."/>
            <person name="Kuo A."/>
            <person name="Kohler A."/>
            <person name="Murat C."/>
            <person name="Tang N."/>
            <person name="Roy S."/>
            <person name="Loubradou J."/>
            <person name="Henrissat B."/>
            <person name="Grigoriev I.V."/>
            <person name="Corradi N."/>
            <person name="Roux C."/>
            <person name="Martin F.M."/>
        </authorList>
    </citation>
    <scope>NUCLEOTIDE SEQUENCE [LARGE SCALE GENOMIC DNA]</scope>
    <source>
        <strain evidence="5 6">DAOM 194757</strain>
    </source>
</reference>
<evidence type="ECO:0000259" key="4">
    <source>
        <dbReference type="Pfam" id="PF12937"/>
    </source>
</evidence>
<evidence type="ECO:0000256" key="3">
    <source>
        <dbReference type="PROSITE-ProRule" id="PRU00339"/>
    </source>
</evidence>
<feature type="repeat" description="TPR" evidence="3">
    <location>
        <begin position="572"/>
        <end position="605"/>
    </location>
</feature>
<dbReference type="Gene3D" id="3.80.10.10">
    <property type="entry name" value="Ribonuclease Inhibitor"/>
    <property type="match status" value="1"/>
</dbReference>
<keyword evidence="2 3" id="KW-0802">TPR repeat</keyword>
<keyword evidence="6" id="KW-1185">Reference proteome</keyword>
<dbReference type="Gene3D" id="1.25.40.10">
    <property type="entry name" value="Tetratricopeptide repeat domain"/>
    <property type="match status" value="1"/>
</dbReference>
<dbReference type="SMART" id="SM00028">
    <property type="entry name" value="TPR"/>
    <property type="match status" value="2"/>
</dbReference>
<keyword evidence="1" id="KW-0677">Repeat</keyword>
<dbReference type="PANTHER" id="PTHR44858">
    <property type="entry name" value="TETRATRICOPEPTIDE REPEAT PROTEIN 6"/>
    <property type="match status" value="1"/>
</dbReference>
<dbReference type="EMBL" id="QKWP01002637">
    <property type="protein sequence ID" value="RIB02623.1"/>
    <property type="molecule type" value="Genomic_DNA"/>
</dbReference>
<gene>
    <name evidence="5" type="ORF">C2G38_2255485</name>
</gene>
<sequence>MNQVLATEYFEIIFRYLPTNKDLHSCLLVNKHWAACAVSILWETPFKINSSFTPSPKIIQTYLAFIPDEIFLKLGYSERIGLSITRLPLFDYPSFLKELSFDRFLSAAIASNCCKDIIIELFKVLTIRDVRLRRFDIYNYLFNQHHDSQYNIAPLVLPYLSEHISIFSKLTNFNFSYQWPMQKTQLFNVIAENCYNIESLKVSICYEDEGIALATLIRSQRNLKKFSLINSNNYASFPVQALTNQKHSLKSATFKDMHCNPELSETKFFNYAICQLNSNSVDALAQCTKIDKLKFKHCEGLNSSVFLPLASTFSNLTSLEYSYGNYNIYDSTTPIKLLSNLIKKSCNTLERILFDWHSRDYLDITQLVKTIAQHTISLKHLKIPLYTLEQLTLINKSHNQLKKLEIHMNRGINPHSVLSIFANFPLKSPEHSIFLYFDYGVKSKLKYNQSNQIFESIFYKSNRIVDLVLYMRNKACPLIERKEILLKNYPKLRINNMNRSNMLNVYHYYFMYTDPDICDYDELLKIFDYLLKIKSHDIWALKQRGATYFRMEKYIESLTDLNKYLEVVPNDAYVLRQRGEIYDIMGNYENSLIDLNKSLEIEQNNAWALKFRGIIYSKIKRYEESL</sequence>